<evidence type="ECO:0000313" key="2">
    <source>
        <dbReference type="EMBL" id="KAK9089176.1"/>
    </source>
</evidence>
<name>A0AAP0HLW9_9MAGN</name>
<feature type="region of interest" description="Disordered" evidence="1">
    <location>
        <begin position="1"/>
        <end position="29"/>
    </location>
</feature>
<dbReference type="AlphaFoldDB" id="A0AAP0HLW9"/>
<sequence>MKATRDSAQATRGVKKPQRFRLGDDGEASGDSKGLLGWTISGHQSAEKLKAPKSVLDVVPVMLCGNFVVNYWVLRGTTINCGSVLWLSIAILLADEIEVHTKDWVPEVEPKPPDSVVLCVLPYQDVDNWRLGKTTNYKNIMTIN</sequence>
<dbReference type="Proteomes" id="UP001419268">
    <property type="component" value="Unassembled WGS sequence"/>
</dbReference>
<keyword evidence="3" id="KW-1185">Reference proteome</keyword>
<comment type="caution">
    <text evidence="2">The sequence shown here is derived from an EMBL/GenBank/DDBJ whole genome shotgun (WGS) entry which is preliminary data.</text>
</comment>
<protein>
    <submittedName>
        <fullName evidence="2">Uncharacterized protein</fullName>
    </submittedName>
</protein>
<feature type="compositionally biased region" description="Polar residues" evidence="1">
    <location>
        <begin position="1"/>
        <end position="10"/>
    </location>
</feature>
<accession>A0AAP0HLW9</accession>
<dbReference type="EMBL" id="JBBNAG010000012">
    <property type="protein sequence ID" value="KAK9089176.1"/>
    <property type="molecule type" value="Genomic_DNA"/>
</dbReference>
<evidence type="ECO:0000256" key="1">
    <source>
        <dbReference type="SAM" id="MobiDB-lite"/>
    </source>
</evidence>
<organism evidence="2 3">
    <name type="scientific">Stephania cephalantha</name>
    <dbReference type="NCBI Taxonomy" id="152367"/>
    <lineage>
        <taxon>Eukaryota</taxon>
        <taxon>Viridiplantae</taxon>
        <taxon>Streptophyta</taxon>
        <taxon>Embryophyta</taxon>
        <taxon>Tracheophyta</taxon>
        <taxon>Spermatophyta</taxon>
        <taxon>Magnoliopsida</taxon>
        <taxon>Ranunculales</taxon>
        <taxon>Menispermaceae</taxon>
        <taxon>Menispermoideae</taxon>
        <taxon>Cissampelideae</taxon>
        <taxon>Stephania</taxon>
    </lineage>
</organism>
<evidence type="ECO:0000313" key="3">
    <source>
        <dbReference type="Proteomes" id="UP001419268"/>
    </source>
</evidence>
<reference evidence="2 3" key="1">
    <citation type="submission" date="2024-01" db="EMBL/GenBank/DDBJ databases">
        <title>Genome assemblies of Stephania.</title>
        <authorList>
            <person name="Yang L."/>
        </authorList>
    </citation>
    <scope>NUCLEOTIDE SEQUENCE [LARGE SCALE GENOMIC DNA]</scope>
    <source>
        <strain evidence="2">JXDWG</strain>
        <tissue evidence="2">Leaf</tissue>
    </source>
</reference>
<proteinExistence type="predicted"/>
<gene>
    <name evidence="2" type="ORF">Scep_028258</name>
</gene>